<dbReference type="PROSITE" id="PS50011">
    <property type="entry name" value="PROTEIN_KINASE_DOM"/>
    <property type="match status" value="1"/>
</dbReference>
<dbReference type="GO" id="GO:0004674">
    <property type="term" value="F:protein serine/threonine kinase activity"/>
    <property type="evidence" value="ECO:0007669"/>
    <property type="project" value="UniProtKB-KW"/>
</dbReference>
<evidence type="ECO:0000256" key="1">
    <source>
        <dbReference type="ARBA" id="ARBA00012513"/>
    </source>
</evidence>
<evidence type="ECO:0000256" key="2">
    <source>
        <dbReference type="ARBA" id="ARBA00022527"/>
    </source>
</evidence>
<dbReference type="SUPFAM" id="SSF56112">
    <property type="entry name" value="Protein kinase-like (PK-like)"/>
    <property type="match status" value="1"/>
</dbReference>
<feature type="domain" description="Protein kinase" evidence="11">
    <location>
        <begin position="22"/>
        <end position="274"/>
    </location>
</feature>
<dbReference type="FunFam" id="3.30.200.20:FF:000003">
    <property type="entry name" value="Non-specific serine/threonine protein kinase"/>
    <property type="match status" value="1"/>
</dbReference>
<dbReference type="PROSITE" id="PS00108">
    <property type="entry name" value="PROTEIN_KINASE_ST"/>
    <property type="match status" value="1"/>
</dbReference>
<name>A0A2P6N7P6_9EUKA</name>
<dbReference type="InParanoid" id="A0A2P6N7P6"/>
<keyword evidence="2 10" id="KW-0723">Serine/threonine-protein kinase</keyword>
<protein>
    <recommendedName>
        <fullName evidence="1">non-specific serine/threonine protein kinase</fullName>
        <ecNumber evidence="1">2.7.11.1</ecNumber>
    </recommendedName>
</protein>
<proteinExistence type="inferred from homology"/>
<dbReference type="InterPro" id="IPR000719">
    <property type="entry name" value="Prot_kinase_dom"/>
</dbReference>
<comment type="similarity">
    <text evidence="10">Belongs to the protein kinase superfamily.</text>
</comment>
<dbReference type="GO" id="GO:0005524">
    <property type="term" value="F:ATP binding"/>
    <property type="evidence" value="ECO:0007669"/>
    <property type="project" value="UniProtKB-UniRule"/>
</dbReference>
<dbReference type="Pfam" id="PF00069">
    <property type="entry name" value="Pkinase"/>
    <property type="match status" value="1"/>
</dbReference>
<dbReference type="Proteomes" id="UP000241769">
    <property type="component" value="Unassembled WGS sequence"/>
</dbReference>
<reference evidence="12 13" key="1">
    <citation type="journal article" date="2018" name="Genome Biol. Evol.">
        <title>Multiple Roots of Fruiting Body Formation in Amoebozoa.</title>
        <authorList>
            <person name="Hillmann F."/>
            <person name="Forbes G."/>
            <person name="Novohradska S."/>
            <person name="Ferling I."/>
            <person name="Riege K."/>
            <person name="Groth M."/>
            <person name="Westermann M."/>
            <person name="Marz M."/>
            <person name="Spaller T."/>
            <person name="Winckler T."/>
            <person name="Schaap P."/>
            <person name="Glockner G."/>
        </authorList>
    </citation>
    <scope>NUCLEOTIDE SEQUENCE [LARGE SCALE GENOMIC DNA]</scope>
    <source>
        <strain evidence="12 13">Jena</strain>
    </source>
</reference>
<evidence type="ECO:0000256" key="4">
    <source>
        <dbReference type="ARBA" id="ARBA00022741"/>
    </source>
</evidence>
<keyword evidence="5" id="KW-0418">Kinase</keyword>
<keyword evidence="4 9" id="KW-0547">Nucleotide-binding</keyword>
<dbReference type="InterPro" id="IPR008271">
    <property type="entry name" value="Ser/Thr_kinase_AS"/>
</dbReference>
<dbReference type="EC" id="2.7.11.1" evidence="1"/>
<evidence type="ECO:0000256" key="6">
    <source>
        <dbReference type="ARBA" id="ARBA00022840"/>
    </source>
</evidence>
<organism evidence="12 13">
    <name type="scientific">Planoprotostelium fungivorum</name>
    <dbReference type="NCBI Taxonomy" id="1890364"/>
    <lineage>
        <taxon>Eukaryota</taxon>
        <taxon>Amoebozoa</taxon>
        <taxon>Evosea</taxon>
        <taxon>Variosea</taxon>
        <taxon>Cavosteliida</taxon>
        <taxon>Cavosteliaceae</taxon>
        <taxon>Planoprotostelium</taxon>
    </lineage>
</organism>
<dbReference type="FunFam" id="1.10.510.10:FF:000571">
    <property type="entry name" value="Maternal embryonic leucine zipper kinase"/>
    <property type="match status" value="1"/>
</dbReference>
<gene>
    <name evidence="12" type="ORF">PROFUN_05950</name>
</gene>
<evidence type="ECO:0000313" key="13">
    <source>
        <dbReference type="Proteomes" id="UP000241769"/>
    </source>
</evidence>
<sequence length="282" mass="32078">MTSESVGGGLEITRQAEITEYYVLGEEIGKGSFSTVKRGRNRATGKEFAVKIIQKKFIKLHLLEREIQIMKQLKHDHILPLIEVYENKDNIYLVLELVTGGELFDRIVERGNYNEKDASGIVAQILGAVSYLHSQGVVHRDLKPENLLCTNRGDGVHIFVADFGLSRVFQDREQLNTYCGSPEYVAPEVLACVPYEKAVDLWSVGVITYILLTGFLPFYDKNHALLFEKIQNVDYNWEDCPEVSPNAKHFIQHLLVKDPKRRYTAEVAMNHPWIKNRGGSKA</sequence>
<evidence type="ECO:0000256" key="7">
    <source>
        <dbReference type="ARBA" id="ARBA00047899"/>
    </source>
</evidence>
<keyword evidence="3" id="KW-0808">Transferase</keyword>
<keyword evidence="13" id="KW-1185">Reference proteome</keyword>
<evidence type="ECO:0000256" key="9">
    <source>
        <dbReference type="PROSITE-ProRule" id="PRU10141"/>
    </source>
</evidence>
<dbReference type="EMBL" id="MDYQ01000165">
    <property type="protein sequence ID" value="PRP79974.1"/>
    <property type="molecule type" value="Genomic_DNA"/>
</dbReference>
<comment type="catalytic activity">
    <reaction evidence="8">
        <text>L-seryl-[protein] + ATP = O-phospho-L-seryl-[protein] + ADP + H(+)</text>
        <dbReference type="Rhea" id="RHEA:17989"/>
        <dbReference type="Rhea" id="RHEA-COMP:9863"/>
        <dbReference type="Rhea" id="RHEA-COMP:11604"/>
        <dbReference type="ChEBI" id="CHEBI:15378"/>
        <dbReference type="ChEBI" id="CHEBI:29999"/>
        <dbReference type="ChEBI" id="CHEBI:30616"/>
        <dbReference type="ChEBI" id="CHEBI:83421"/>
        <dbReference type="ChEBI" id="CHEBI:456216"/>
        <dbReference type="EC" id="2.7.11.1"/>
    </reaction>
</comment>
<accession>A0A2P6N7P6</accession>
<dbReference type="OrthoDB" id="40902at2759"/>
<dbReference type="PANTHER" id="PTHR24347">
    <property type="entry name" value="SERINE/THREONINE-PROTEIN KINASE"/>
    <property type="match status" value="1"/>
</dbReference>
<dbReference type="InterPro" id="IPR017441">
    <property type="entry name" value="Protein_kinase_ATP_BS"/>
</dbReference>
<comment type="catalytic activity">
    <reaction evidence="7">
        <text>L-threonyl-[protein] + ATP = O-phospho-L-threonyl-[protein] + ADP + H(+)</text>
        <dbReference type="Rhea" id="RHEA:46608"/>
        <dbReference type="Rhea" id="RHEA-COMP:11060"/>
        <dbReference type="Rhea" id="RHEA-COMP:11605"/>
        <dbReference type="ChEBI" id="CHEBI:15378"/>
        <dbReference type="ChEBI" id="CHEBI:30013"/>
        <dbReference type="ChEBI" id="CHEBI:30616"/>
        <dbReference type="ChEBI" id="CHEBI:61977"/>
        <dbReference type="ChEBI" id="CHEBI:456216"/>
        <dbReference type="EC" id="2.7.11.1"/>
    </reaction>
</comment>
<evidence type="ECO:0000256" key="5">
    <source>
        <dbReference type="ARBA" id="ARBA00022777"/>
    </source>
</evidence>
<dbReference type="PROSITE" id="PS00107">
    <property type="entry name" value="PROTEIN_KINASE_ATP"/>
    <property type="match status" value="1"/>
</dbReference>
<dbReference type="InterPro" id="IPR011009">
    <property type="entry name" value="Kinase-like_dom_sf"/>
</dbReference>
<evidence type="ECO:0000259" key="11">
    <source>
        <dbReference type="PROSITE" id="PS50011"/>
    </source>
</evidence>
<dbReference type="STRING" id="1890364.A0A2P6N7P6"/>
<dbReference type="Gene3D" id="1.10.510.10">
    <property type="entry name" value="Transferase(Phosphotransferase) domain 1"/>
    <property type="match status" value="1"/>
</dbReference>
<keyword evidence="6 9" id="KW-0067">ATP-binding</keyword>
<evidence type="ECO:0000313" key="12">
    <source>
        <dbReference type="EMBL" id="PRP79974.1"/>
    </source>
</evidence>
<feature type="binding site" evidence="9">
    <location>
        <position position="51"/>
    </location>
    <ligand>
        <name>ATP</name>
        <dbReference type="ChEBI" id="CHEBI:30616"/>
    </ligand>
</feature>
<dbReference type="SMART" id="SM00220">
    <property type="entry name" value="S_TKc"/>
    <property type="match status" value="1"/>
</dbReference>
<comment type="caution">
    <text evidence="12">The sequence shown here is derived from an EMBL/GenBank/DDBJ whole genome shotgun (WGS) entry which is preliminary data.</text>
</comment>
<evidence type="ECO:0000256" key="10">
    <source>
        <dbReference type="RuleBase" id="RU000304"/>
    </source>
</evidence>
<dbReference type="AlphaFoldDB" id="A0A2P6N7P6"/>
<dbReference type="CDD" id="cd05117">
    <property type="entry name" value="STKc_CAMK"/>
    <property type="match status" value="1"/>
</dbReference>
<evidence type="ECO:0000256" key="3">
    <source>
        <dbReference type="ARBA" id="ARBA00022679"/>
    </source>
</evidence>
<evidence type="ECO:0000256" key="8">
    <source>
        <dbReference type="ARBA" id="ARBA00048679"/>
    </source>
</evidence>